<sequence length="530" mass="55535">MNTIQFPQNRLTSALLRTLPLLGVLLIWILLSIIFAEIRVIPGPFAVVQAFIHDLSIYGTNVAATLSVATVGFCIGNAAAIILGILFVQVTWAERLLFRIAVASFCVPLVAIAPILVVILPGDGPKQALAALSVFFTTLIAVVLGLRSADPTSIHALRSLGCNRWNVLVKIRLFAMLPSLFAGLKIAAPAALLGAIIGEYLGSSQGLGVMLVQAQSAFQVPRTWAVATVMSLLAGLSYCVFGLIGRLATPWASQDVTLNGVALAPAKQRSFLASAAISLIGALGSAIIVIAAWYGLIAAFNLNHYFAKTPLDVLQFVTTAPDATGNTERLWNGILITLGDAALGFLFGTIAATIVALLIVAFPVFERTVMPLAIALRSVPLVAMTPLLALIFGRGILGVTVIVSIVTFFPTLINVVVGLRSAPILATDVVRSLGGSNALATRKVRLLYALPGFFAAVRIAVPGALAGATLAEWLATGTGIGAMLVQDYASSRFGALWAESVAIVLLSALLYAAIGLLERPITKHFAVATE</sequence>
<dbReference type="InterPro" id="IPR035906">
    <property type="entry name" value="MetI-like_sf"/>
</dbReference>
<evidence type="ECO:0000313" key="9">
    <source>
        <dbReference type="EMBL" id="PDQ36308.1"/>
    </source>
</evidence>
<feature type="transmembrane region" description="Helical" evidence="7">
    <location>
        <begin position="341"/>
        <end position="362"/>
    </location>
</feature>
<dbReference type="Gene3D" id="1.10.3720.10">
    <property type="entry name" value="MetI-like"/>
    <property type="match status" value="2"/>
</dbReference>
<dbReference type="PROSITE" id="PS50928">
    <property type="entry name" value="ABC_TM1"/>
    <property type="match status" value="2"/>
</dbReference>
<dbReference type="AlphaFoldDB" id="A0A2A6FUH8"/>
<dbReference type="CDD" id="cd06261">
    <property type="entry name" value="TM_PBP2"/>
    <property type="match status" value="2"/>
</dbReference>
<keyword evidence="3" id="KW-1003">Cell membrane</keyword>
<dbReference type="Pfam" id="PF00528">
    <property type="entry name" value="BPD_transp_1"/>
    <property type="match status" value="2"/>
</dbReference>
<dbReference type="PANTHER" id="PTHR30151:SF20">
    <property type="entry name" value="ABC TRANSPORTER PERMEASE PROTEIN HI_0355-RELATED"/>
    <property type="match status" value="1"/>
</dbReference>
<dbReference type="PANTHER" id="PTHR30151">
    <property type="entry name" value="ALKANE SULFONATE ABC TRANSPORTER-RELATED, MEMBRANE SUBUNIT"/>
    <property type="match status" value="1"/>
</dbReference>
<keyword evidence="2 7" id="KW-0813">Transport</keyword>
<organism evidence="9 10">
    <name type="scientific">Candidatus Lumbricidiphila eiseniae</name>
    <dbReference type="NCBI Taxonomy" id="1969409"/>
    <lineage>
        <taxon>Bacteria</taxon>
        <taxon>Bacillati</taxon>
        <taxon>Actinomycetota</taxon>
        <taxon>Actinomycetes</taxon>
        <taxon>Micrococcales</taxon>
        <taxon>Microbacteriaceae</taxon>
        <taxon>Candidatus Lumbricidiphila</taxon>
    </lineage>
</organism>
<feature type="domain" description="ABC transmembrane type-1" evidence="8">
    <location>
        <begin position="62"/>
        <end position="245"/>
    </location>
</feature>
<dbReference type="GO" id="GO:0055085">
    <property type="term" value="P:transmembrane transport"/>
    <property type="evidence" value="ECO:0007669"/>
    <property type="project" value="InterPro"/>
</dbReference>
<feature type="transmembrane region" description="Helical" evidence="7">
    <location>
        <begin position="21"/>
        <end position="42"/>
    </location>
</feature>
<protein>
    <recommendedName>
        <fullName evidence="8">ABC transmembrane type-1 domain-containing protein</fullName>
    </recommendedName>
</protein>
<comment type="subcellular location">
    <subcellularLocation>
        <location evidence="1 7">Cell membrane</location>
        <topology evidence="1 7">Multi-pass membrane protein</topology>
    </subcellularLocation>
</comment>
<feature type="transmembrane region" description="Helical" evidence="7">
    <location>
        <begin position="446"/>
        <end position="475"/>
    </location>
</feature>
<name>A0A2A6FUH8_9MICO</name>
<evidence type="ECO:0000256" key="7">
    <source>
        <dbReference type="RuleBase" id="RU363032"/>
    </source>
</evidence>
<feature type="transmembrane region" description="Helical" evidence="7">
    <location>
        <begin position="224"/>
        <end position="244"/>
    </location>
</feature>
<evidence type="ECO:0000256" key="1">
    <source>
        <dbReference type="ARBA" id="ARBA00004651"/>
    </source>
</evidence>
<evidence type="ECO:0000256" key="2">
    <source>
        <dbReference type="ARBA" id="ARBA00022448"/>
    </source>
</evidence>
<feature type="domain" description="ABC transmembrane type-1" evidence="8">
    <location>
        <begin position="330"/>
        <end position="514"/>
    </location>
</feature>
<keyword evidence="5 7" id="KW-1133">Transmembrane helix</keyword>
<evidence type="ECO:0000313" key="10">
    <source>
        <dbReference type="Proteomes" id="UP000219994"/>
    </source>
</evidence>
<feature type="transmembrane region" description="Helical" evidence="7">
    <location>
        <begin position="374"/>
        <end position="393"/>
    </location>
</feature>
<feature type="transmembrane region" description="Helical" evidence="7">
    <location>
        <begin position="495"/>
        <end position="517"/>
    </location>
</feature>
<gene>
    <name evidence="9" type="ORF">B5766_01750</name>
</gene>
<feature type="transmembrane region" description="Helical" evidence="7">
    <location>
        <begin position="100"/>
        <end position="122"/>
    </location>
</feature>
<evidence type="ECO:0000256" key="6">
    <source>
        <dbReference type="ARBA" id="ARBA00023136"/>
    </source>
</evidence>
<comment type="similarity">
    <text evidence="7">Belongs to the binding-protein-dependent transport system permease family.</text>
</comment>
<feature type="transmembrane region" description="Helical" evidence="7">
    <location>
        <begin position="399"/>
        <end position="425"/>
    </location>
</feature>
<evidence type="ECO:0000256" key="4">
    <source>
        <dbReference type="ARBA" id="ARBA00022692"/>
    </source>
</evidence>
<keyword evidence="4 7" id="KW-0812">Transmembrane</keyword>
<dbReference type="EMBL" id="NAEP01000018">
    <property type="protein sequence ID" value="PDQ36308.1"/>
    <property type="molecule type" value="Genomic_DNA"/>
</dbReference>
<proteinExistence type="inferred from homology"/>
<reference evidence="10" key="1">
    <citation type="submission" date="2017-03" db="EMBL/GenBank/DDBJ databases">
        <authorList>
            <person name="Lund M.B."/>
        </authorList>
    </citation>
    <scope>NUCLEOTIDE SEQUENCE [LARGE SCALE GENOMIC DNA]</scope>
</reference>
<evidence type="ECO:0000259" key="8">
    <source>
        <dbReference type="PROSITE" id="PS50928"/>
    </source>
</evidence>
<feature type="transmembrane region" description="Helical" evidence="7">
    <location>
        <begin position="271"/>
        <end position="296"/>
    </location>
</feature>
<feature type="transmembrane region" description="Helical" evidence="7">
    <location>
        <begin position="173"/>
        <end position="197"/>
    </location>
</feature>
<dbReference type="Proteomes" id="UP000219994">
    <property type="component" value="Unassembled WGS sequence"/>
</dbReference>
<feature type="transmembrane region" description="Helical" evidence="7">
    <location>
        <begin position="62"/>
        <end position="88"/>
    </location>
</feature>
<dbReference type="GO" id="GO:0005886">
    <property type="term" value="C:plasma membrane"/>
    <property type="evidence" value="ECO:0007669"/>
    <property type="project" value="UniProtKB-SubCell"/>
</dbReference>
<feature type="transmembrane region" description="Helical" evidence="7">
    <location>
        <begin position="128"/>
        <end position="146"/>
    </location>
</feature>
<keyword evidence="6 7" id="KW-0472">Membrane</keyword>
<comment type="caution">
    <text evidence="9">The sequence shown here is derived from an EMBL/GenBank/DDBJ whole genome shotgun (WGS) entry which is preliminary data.</text>
</comment>
<dbReference type="InterPro" id="IPR000515">
    <property type="entry name" value="MetI-like"/>
</dbReference>
<dbReference type="SUPFAM" id="SSF161098">
    <property type="entry name" value="MetI-like"/>
    <property type="match status" value="2"/>
</dbReference>
<evidence type="ECO:0000256" key="3">
    <source>
        <dbReference type="ARBA" id="ARBA00022475"/>
    </source>
</evidence>
<accession>A0A2A6FUH8</accession>
<evidence type="ECO:0000256" key="5">
    <source>
        <dbReference type="ARBA" id="ARBA00022989"/>
    </source>
</evidence>